<evidence type="ECO:0000256" key="2">
    <source>
        <dbReference type="ARBA" id="ARBA00007520"/>
    </source>
</evidence>
<feature type="transmembrane region" description="Helical" evidence="6">
    <location>
        <begin position="230"/>
        <end position="251"/>
    </location>
</feature>
<organism evidence="8 9">
    <name type="scientific">Gryllotalpicola reticulitermitis</name>
    <dbReference type="NCBI Taxonomy" id="1184153"/>
    <lineage>
        <taxon>Bacteria</taxon>
        <taxon>Bacillati</taxon>
        <taxon>Actinomycetota</taxon>
        <taxon>Actinomycetes</taxon>
        <taxon>Micrococcales</taxon>
        <taxon>Microbacteriaceae</taxon>
        <taxon>Gryllotalpicola</taxon>
    </lineage>
</organism>
<dbReference type="RefSeq" id="WP_390227855.1">
    <property type="nucleotide sequence ID" value="NZ_JBHSCN010000003.1"/>
</dbReference>
<dbReference type="Gene3D" id="1.20.1250.20">
    <property type="entry name" value="MFS general substrate transporter like domains"/>
    <property type="match status" value="2"/>
</dbReference>
<feature type="transmembrane region" description="Helical" evidence="6">
    <location>
        <begin position="263"/>
        <end position="283"/>
    </location>
</feature>
<evidence type="ECO:0000256" key="4">
    <source>
        <dbReference type="ARBA" id="ARBA00022989"/>
    </source>
</evidence>
<dbReference type="InterPro" id="IPR036259">
    <property type="entry name" value="MFS_trans_sf"/>
</dbReference>
<gene>
    <name evidence="8" type="ORF">ACFOYW_05925</name>
</gene>
<dbReference type="PROSITE" id="PS00217">
    <property type="entry name" value="SUGAR_TRANSPORT_2"/>
    <property type="match status" value="1"/>
</dbReference>
<reference evidence="9" key="1">
    <citation type="journal article" date="2019" name="Int. J. Syst. Evol. Microbiol.">
        <title>The Global Catalogue of Microorganisms (GCM) 10K type strain sequencing project: providing services to taxonomists for standard genome sequencing and annotation.</title>
        <authorList>
            <consortium name="The Broad Institute Genomics Platform"/>
            <consortium name="The Broad Institute Genome Sequencing Center for Infectious Disease"/>
            <person name="Wu L."/>
            <person name="Ma J."/>
        </authorList>
    </citation>
    <scope>NUCLEOTIDE SEQUENCE [LARGE SCALE GENOMIC DNA]</scope>
    <source>
        <strain evidence="9">CGMCC 1.10363</strain>
    </source>
</reference>
<protein>
    <submittedName>
        <fullName evidence="8">MFS transporter</fullName>
    </submittedName>
</protein>
<dbReference type="CDD" id="cd17370">
    <property type="entry name" value="MFS_MJ1317_like"/>
    <property type="match status" value="1"/>
</dbReference>
<comment type="caution">
    <text evidence="8">The sequence shown here is derived from an EMBL/GenBank/DDBJ whole genome shotgun (WGS) entry which is preliminary data.</text>
</comment>
<feature type="transmembrane region" description="Helical" evidence="6">
    <location>
        <begin position="180"/>
        <end position="198"/>
    </location>
</feature>
<keyword evidence="4 6" id="KW-1133">Transmembrane helix</keyword>
<evidence type="ECO:0000259" key="7">
    <source>
        <dbReference type="PROSITE" id="PS50850"/>
    </source>
</evidence>
<evidence type="ECO:0000313" key="9">
    <source>
        <dbReference type="Proteomes" id="UP001595900"/>
    </source>
</evidence>
<evidence type="ECO:0000256" key="5">
    <source>
        <dbReference type="ARBA" id="ARBA00023136"/>
    </source>
</evidence>
<dbReference type="Pfam" id="PF07690">
    <property type="entry name" value="MFS_1"/>
    <property type="match status" value="2"/>
</dbReference>
<dbReference type="Proteomes" id="UP001595900">
    <property type="component" value="Unassembled WGS sequence"/>
</dbReference>
<comment type="similarity">
    <text evidence="2">Belongs to the major facilitator superfamily. TCR/Tet family.</text>
</comment>
<proteinExistence type="inferred from homology"/>
<feature type="transmembrane region" description="Helical" evidence="6">
    <location>
        <begin position="390"/>
        <end position="407"/>
    </location>
</feature>
<dbReference type="InterPro" id="IPR011701">
    <property type="entry name" value="MFS"/>
</dbReference>
<feature type="transmembrane region" description="Helical" evidence="6">
    <location>
        <begin position="295"/>
        <end position="314"/>
    </location>
</feature>
<evidence type="ECO:0000256" key="3">
    <source>
        <dbReference type="ARBA" id="ARBA00022692"/>
    </source>
</evidence>
<keyword evidence="9" id="KW-1185">Reference proteome</keyword>
<dbReference type="SUPFAM" id="SSF103473">
    <property type="entry name" value="MFS general substrate transporter"/>
    <property type="match status" value="1"/>
</dbReference>
<comment type="subcellular location">
    <subcellularLocation>
        <location evidence="1">Cell membrane</location>
        <topology evidence="1">Multi-pass membrane protein</topology>
    </subcellularLocation>
</comment>
<dbReference type="PANTHER" id="PTHR23518:SF2">
    <property type="entry name" value="MAJOR FACILITATOR SUPERFAMILY TRANSPORTER"/>
    <property type="match status" value="1"/>
</dbReference>
<evidence type="ECO:0000256" key="1">
    <source>
        <dbReference type="ARBA" id="ARBA00004651"/>
    </source>
</evidence>
<evidence type="ECO:0000313" key="8">
    <source>
        <dbReference type="EMBL" id="MFC4242902.1"/>
    </source>
</evidence>
<dbReference type="PRINTS" id="PR01035">
    <property type="entry name" value="TCRTETA"/>
</dbReference>
<dbReference type="EMBL" id="JBHSCN010000003">
    <property type="protein sequence ID" value="MFC4242902.1"/>
    <property type="molecule type" value="Genomic_DNA"/>
</dbReference>
<feature type="transmembrane region" description="Helical" evidence="6">
    <location>
        <begin position="95"/>
        <end position="115"/>
    </location>
</feature>
<name>A0ABV8Q3A4_9MICO</name>
<dbReference type="InterPro" id="IPR005829">
    <property type="entry name" value="Sugar_transporter_CS"/>
</dbReference>
<feature type="transmembrane region" description="Helical" evidence="6">
    <location>
        <begin position="43"/>
        <end position="65"/>
    </location>
</feature>
<dbReference type="PROSITE" id="PS50850">
    <property type="entry name" value="MFS"/>
    <property type="match status" value="1"/>
</dbReference>
<feature type="transmembrane region" description="Helical" evidence="6">
    <location>
        <begin position="320"/>
        <end position="338"/>
    </location>
</feature>
<keyword evidence="5 6" id="KW-0472">Membrane</keyword>
<feature type="transmembrane region" description="Helical" evidence="6">
    <location>
        <begin position="359"/>
        <end position="384"/>
    </location>
</feature>
<dbReference type="PANTHER" id="PTHR23518">
    <property type="entry name" value="C-METHYLTRANSFERASE"/>
    <property type="match status" value="1"/>
</dbReference>
<dbReference type="InterPro" id="IPR001958">
    <property type="entry name" value="Tet-R_TetA/multi-R_MdtG-like"/>
</dbReference>
<evidence type="ECO:0000256" key="6">
    <source>
        <dbReference type="SAM" id="Phobius"/>
    </source>
</evidence>
<keyword evidence="3 6" id="KW-0812">Transmembrane</keyword>
<sequence>MSRTNPGPDRPGRRRPRWLTLGVTSIGATSFLSDTGHEMVTAILPSFITSVLGGSAAVLGVIEGFSDALTGLSKLAGGPLADDPRRRRRMASGGYTVTAVATAAIGLAVATWQAGILRGISWAARGFRSPARDSMLATLAAEGATGRAYGVERAGDNLGAVIGPLLGGALATWIGIRPTIWVSVIPGLLAAVAIGIAARQARRIVADAPEGRVRLLAGYRRLRGTGLLRVLIPIALFEGGNLAATLLILRANELLIAEGLPTTAAIALTTVLYAAYNAAAALLSIPAGALIDRIGAHTVLALGAAAYVAAYLGLAFTKPAWGLVLLFFVLGGIGIGLGETAESTLVAQHVPDAMRGSGFGMLGLVQAGGDLTATVVGGAIYTAAGAAACFSYAGAWMAAAGITAVLVRPKTR</sequence>
<dbReference type="InterPro" id="IPR020846">
    <property type="entry name" value="MFS_dom"/>
</dbReference>
<feature type="domain" description="Major facilitator superfamily (MFS) profile" evidence="7">
    <location>
        <begin position="22"/>
        <end position="412"/>
    </location>
</feature>
<accession>A0ABV8Q3A4</accession>